<dbReference type="EMBL" id="JARKIF010000004">
    <property type="protein sequence ID" value="KAJ7641528.1"/>
    <property type="molecule type" value="Genomic_DNA"/>
</dbReference>
<dbReference type="Gene3D" id="6.10.140.2220">
    <property type="match status" value="1"/>
</dbReference>
<dbReference type="Proteomes" id="UP001221142">
    <property type="component" value="Unassembled WGS sequence"/>
</dbReference>
<evidence type="ECO:0000256" key="1">
    <source>
        <dbReference type="ARBA" id="ARBA00022723"/>
    </source>
</evidence>
<reference evidence="6" key="1">
    <citation type="submission" date="2023-03" db="EMBL/GenBank/DDBJ databases">
        <title>Massive genome expansion in bonnet fungi (Mycena s.s.) driven by repeated elements and novel gene families across ecological guilds.</title>
        <authorList>
            <consortium name="Lawrence Berkeley National Laboratory"/>
            <person name="Harder C.B."/>
            <person name="Miyauchi S."/>
            <person name="Viragh M."/>
            <person name="Kuo A."/>
            <person name="Thoen E."/>
            <person name="Andreopoulos B."/>
            <person name="Lu D."/>
            <person name="Skrede I."/>
            <person name="Drula E."/>
            <person name="Henrissat B."/>
            <person name="Morin E."/>
            <person name="Kohler A."/>
            <person name="Barry K."/>
            <person name="LaButti K."/>
            <person name="Morin E."/>
            <person name="Salamov A."/>
            <person name="Lipzen A."/>
            <person name="Mereny Z."/>
            <person name="Hegedus B."/>
            <person name="Baldrian P."/>
            <person name="Stursova M."/>
            <person name="Weitz H."/>
            <person name="Taylor A."/>
            <person name="Grigoriev I.V."/>
            <person name="Nagy L.G."/>
            <person name="Martin F."/>
            <person name="Kauserud H."/>
        </authorList>
    </citation>
    <scope>NUCLEOTIDE SEQUENCE</scope>
    <source>
        <strain evidence="6">9284</strain>
    </source>
</reference>
<keyword evidence="3" id="KW-0862">Zinc</keyword>
<keyword evidence="7" id="KW-1185">Reference proteome</keyword>
<dbReference type="GO" id="GO:0008270">
    <property type="term" value="F:zinc ion binding"/>
    <property type="evidence" value="ECO:0007669"/>
    <property type="project" value="UniProtKB-KW"/>
</dbReference>
<dbReference type="SUPFAM" id="SSF144232">
    <property type="entry name" value="HIT/MYND zinc finger-like"/>
    <property type="match status" value="1"/>
</dbReference>
<dbReference type="InterPro" id="IPR002893">
    <property type="entry name" value="Znf_MYND"/>
</dbReference>
<comment type="caution">
    <text evidence="6">The sequence shown here is derived from an EMBL/GenBank/DDBJ whole genome shotgun (WGS) entry which is preliminary data.</text>
</comment>
<gene>
    <name evidence="6" type="ORF">FB45DRAFT_359008</name>
</gene>
<evidence type="ECO:0000256" key="2">
    <source>
        <dbReference type="ARBA" id="ARBA00022771"/>
    </source>
</evidence>
<name>A0AAD7C7W8_9AGAR</name>
<evidence type="ECO:0000313" key="7">
    <source>
        <dbReference type="Proteomes" id="UP001221142"/>
    </source>
</evidence>
<proteinExistence type="predicted"/>
<dbReference type="Pfam" id="PF01753">
    <property type="entry name" value="zf-MYND"/>
    <property type="match status" value="1"/>
</dbReference>
<keyword evidence="1" id="KW-0479">Metal-binding</keyword>
<evidence type="ECO:0000259" key="5">
    <source>
        <dbReference type="PROSITE" id="PS50865"/>
    </source>
</evidence>
<accession>A0AAD7C7W8</accession>
<evidence type="ECO:0000256" key="3">
    <source>
        <dbReference type="ARBA" id="ARBA00022833"/>
    </source>
</evidence>
<sequence length="450" mass="50349">MPLSTLARAEILSLLNSMGVDLPRKTKLSDEELEKRLSRTLDSTQYLTRVVPKPPFDPNAYPSWFQDKSNKPVLEAMSRHNVLEATMNHESRLKGIDNPVELYSNPAMDLRQTIMSIGNACDQGMVPVVVQDKDDSSGICMRVLQVKQFDKETPILVVLFQHDLKGAISPGGAQWMSSIVNSKTTQPLLKITATIQEQQLLLRLLYANSKRLVSSYKPKRASTETSFTLSFLLPVGPLAGRDIAKYNTNDGCSVCGDPAAKKCSRCGAARYCDAVCQKDDWKTHRALCNSLQNARWKSATFVSADEPQPGLFSVRISQYDIVQHQDTQKRMEALFSNVNKGPPTNTHGLVPFIVKVQLQSSKAKGPAYPVMKELGGTPPELDGKSFLVYDQRKTFEVMVFQDANSEVFDDVLKVIKSRGERAIKTFMWAIRTGDWTIDLCLDTLPDLQRW</sequence>
<keyword evidence="2 4" id="KW-0863">Zinc-finger</keyword>
<feature type="domain" description="MYND-type" evidence="5">
    <location>
        <begin position="252"/>
        <end position="288"/>
    </location>
</feature>
<dbReference type="PROSITE" id="PS01360">
    <property type="entry name" value="ZF_MYND_1"/>
    <property type="match status" value="1"/>
</dbReference>
<dbReference type="PROSITE" id="PS50865">
    <property type="entry name" value="ZF_MYND_2"/>
    <property type="match status" value="1"/>
</dbReference>
<evidence type="ECO:0000313" key="6">
    <source>
        <dbReference type="EMBL" id="KAJ7641528.1"/>
    </source>
</evidence>
<protein>
    <recommendedName>
        <fullName evidence="5">MYND-type domain-containing protein</fullName>
    </recommendedName>
</protein>
<evidence type="ECO:0000256" key="4">
    <source>
        <dbReference type="PROSITE-ProRule" id="PRU00134"/>
    </source>
</evidence>
<dbReference type="AlphaFoldDB" id="A0AAD7C7W8"/>
<organism evidence="6 7">
    <name type="scientific">Roridomyces roridus</name>
    <dbReference type="NCBI Taxonomy" id="1738132"/>
    <lineage>
        <taxon>Eukaryota</taxon>
        <taxon>Fungi</taxon>
        <taxon>Dikarya</taxon>
        <taxon>Basidiomycota</taxon>
        <taxon>Agaricomycotina</taxon>
        <taxon>Agaricomycetes</taxon>
        <taxon>Agaricomycetidae</taxon>
        <taxon>Agaricales</taxon>
        <taxon>Marasmiineae</taxon>
        <taxon>Mycenaceae</taxon>
        <taxon>Roridomyces</taxon>
    </lineage>
</organism>